<dbReference type="Pfam" id="PF00027">
    <property type="entry name" value="cNMP_binding"/>
    <property type="match status" value="1"/>
</dbReference>
<dbReference type="InterPro" id="IPR000595">
    <property type="entry name" value="cNMP-bd_dom"/>
</dbReference>
<feature type="compositionally biased region" description="Basic residues" evidence="1">
    <location>
        <begin position="58"/>
        <end position="72"/>
    </location>
</feature>
<feature type="domain" description="Cyclic nucleotide-binding" evidence="2">
    <location>
        <begin position="651"/>
        <end position="762"/>
    </location>
</feature>
<dbReference type="EMBL" id="BRXX01000334">
    <property type="protein sequence ID" value="GMI05728.1"/>
    <property type="molecule type" value="Genomic_DNA"/>
</dbReference>
<comment type="caution">
    <text evidence="3">The sequence shown here is derived from an EMBL/GenBank/DDBJ whole genome shotgun (WGS) entry which is preliminary data.</text>
</comment>
<evidence type="ECO:0000313" key="3">
    <source>
        <dbReference type="EMBL" id="GMI05728.1"/>
    </source>
</evidence>
<feature type="region of interest" description="Disordered" evidence="1">
    <location>
        <begin position="1"/>
        <end position="25"/>
    </location>
</feature>
<reference evidence="4" key="1">
    <citation type="journal article" date="2023" name="Commun. Biol.">
        <title>Genome analysis of Parmales, the sister group of diatoms, reveals the evolutionary specialization of diatoms from phago-mixotrophs to photoautotrophs.</title>
        <authorList>
            <person name="Ban H."/>
            <person name="Sato S."/>
            <person name="Yoshikawa S."/>
            <person name="Yamada K."/>
            <person name="Nakamura Y."/>
            <person name="Ichinomiya M."/>
            <person name="Sato N."/>
            <person name="Blanc-Mathieu R."/>
            <person name="Endo H."/>
            <person name="Kuwata A."/>
            <person name="Ogata H."/>
        </authorList>
    </citation>
    <scope>NUCLEOTIDE SEQUENCE [LARGE SCALE GENOMIC DNA]</scope>
    <source>
        <strain evidence="4">NIES 3699</strain>
    </source>
</reference>
<dbReference type="InterPro" id="IPR019734">
    <property type="entry name" value="TPR_rpt"/>
</dbReference>
<dbReference type="SMART" id="SM00028">
    <property type="entry name" value="TPR"/>
    <property type="match status" value="3"/>
</dbReference>
<dbReference type="PROSITE" id="PS00888">
    <property type="entry name" value="CNMP_BINDING_1"/>
    <property type="match status" value="1"/>
</dbReference>
<feature type="compositionally biased region" description="Basic and acidic residues" evidence="1">
    <location>
        <begin position="360"/>
        <end position="371"/>
    </location>
</feature>
<dbReference type="PROSITE" id="PS50042">
    <property type="entry name" value="CNMP_BINDING_3"/>
    <property type="match status" value="2"/>
</dbReference>
<feature type="region of interest" description="Disordered" evidence="1">
    <location>
        <begin position="55"/>
        <end position="85"/>
    </location>
</feature>
<dbReference type="PANTHER" id="PTHR23011:SF28">
    <property type="entry name" value="CYCLIC NUCLEOTIDE-BINDING DOMAIN CONTAINING PROTEIN"/>
    <property type="match status" value="1"/>
</dbReference>
<dbReference type="Gene3D" id="1.25.40.10">
    <property type="entry name" value="Tetratricopeptide repeat domain"/>
    <property type="match status" value="2"/>
</dbReference>
<dbReference type="SUPFAM" id="SSF51206">
    <property type="entry name" value="cAMP-binding domain-like"/>
    <property type="match status" value="2"/>
</dbReference>
<evidence type="ECO:0000313" key="4">
    <source>
        <dbReference type="Proteomes" id="UP001165160"/>
    </source>
</evidence>
<feature type="region of interest" description="Disordered" evidence="1">
    <location>
        <begin position="296"/>
        <end position="443"/>
    </location>
</feature>
<feature type="domain" description="Cyclic nucleotide-binding" evidence="2">
    <location>
        <begin position="510"/>
        <end position="648"/>
    </location>
</feature>
<dbReference type="CDD" id="cd00038">
    <property type="entry name" value="CAP_ED"/>
    <property type="match status" value="2"/>
</dbReference>
<protein>
    <recommendedName>
        <fullName evidence="2">Cyclic nucleotide-binding domain-containing protein</fullName>
    </recommendedName>
</protein>
<sequence>MQVSHRSLSSSLLLDPNAGYGEDPSASFNEERVFYQKKLKPFVDTGISVERLTEGKARVRKKKKRSKTKRRGSLVEDSDEDDEKNMERMEKAGGLDARLRRQTFSHSPKSVSRDRGLAVKKKKGQHVKLRRMQLPVLLSSDFKELPNLSPQQSQDINISHGLRDYASGEHKLALKKFTRAAEQDSTNFLPWFVRGLCYAKLKKWNSAIKDFTKCCNISKTDLTDRSASTAALAFFNRGVAKSRCLEFEFSEAIKDFSEAIILDKGEKDYYKNRALLYRRNGDYQLAQKDYQVVQSLDERNSKLPTEKESKTLSEEMSFVDSAPHSPNKFSTSLSDLSDLMREQGQGQGQGRRRRTSSIFGRRDSMGARRDSMGASVSPTVHSPSPDANKMKDTGGGITLPKISGATTQNPDAISPAFKRGLDRREKEQQKAEGGRHKRTSLIETGKRTSLNETSAPVGNGMTPLARKKVQERKLKEKIHGLVHAALTTLPHERTQAQLELLTTESQLLPAFGHLTRDQLKLLWSFLVYRKYSPNHRLFELGQEADKFYVIWNGQVTARIEKSINPFVGKTRMSNFVRRNSGMVAEVTVGTINVGGTLGEAAATGGVRKAACVTEGVTELLILNKHGFQKTFKKFFEEKDREKRTFLRNMSFFKPFGEEELLHEAHYCMEVEFRAGETIVKQGDDADAIYFITSGLVNVIRGLIDVNDYGETTLCSVMLTKCCTGEFFGENSVLEHDVNGFYPSTIKCETNVKLLKLERSQMNLKIWESERVAALLKEKAYKYPDDNVLLQTHVDIMRSRQRKRRVMKDLNSMLKRRGRKDDNIVN</sequence>
<proteinExistence type="predicted"/>
<keyword evidence="4" id="KW-1185">Reference proteome</keyword>
<dbReference type="InterPro" id="IPR014710">
    <property type="entry name" value="RmlC-like_jellyroll"/>
</dbReference>
<organism evidence="3 4">
    <name type="scientific">Triparma verrucosa</name>
    <dbReference type="NCBI Taxonomy" id="1606542"/>
    <lineage>
        <taxon>Eukaryota</taxon>
        <taxon>Sar</taxon>
        <taxon>Stramenopiles</taxon>
        <taxon>Ochrophyta</taxon>
        <taxon>Bolidophyceae</taxon>
        <taxon>Parmales</taxon>
        <taxon>Triparmaceae</taxon>
        <taxon>Triparma</taxon>
    </lineage>
</organism>
<dbReference type="InterPro" id="IPR011990">
    <property type="entry name" value="TPR-like_helical_dom_sf"/>
</dbReference>
<evidence type="ECO:0000256" key="1">
    <source>
        <dbReference type="SAM" id="MobiDB-lite"/>
    </source>
</evidence>
<feature type="region of interest" description="Disordered" evidence="1">
    <location>
        <begin position="105"/>
        <end position="124"/>
    </location>
</feature>
<dbReference type="InterPro" id="IPR018490">
    <property type="entry name" value="cNMP-bd_dom_sf"/>
</dbReference>
<dbReference type="Gene3D" id="2.60.120.10">
    <property type="entry name" value="Jelly Rolls"/>
    <property type="match status" value="2"/>
</dbReference>
<dbReference type="PANTHER" id="PTHR23011">
    <property type="entry name" value="CYCLIC NUCLEOTIDE-BINDING DOMAIN CONTAINING PROTEIN"/>
    <property type="match status" value="1"/>
</dbReference>
<dbReference type="SMART" id="SM00100">
    <property type="entry name" value="cNMP"/>
    <property type="match status" value="2"/>
</dbReference>
<dbReference type="Proteomes" id="UP001165160">
    <property type="component" value="Unassembled WGS sequence"/>
</dbReference>
<dbReference type="InterPro" id="IPR018488">
    <property type="entry name" value="cNMP-bd_CS"/>
</dbReference>
<feature type="compositionally biased region" description="Basic and acidic residues" evidence="1">
    <location>
        <begin position="296"/>
        <end position="313"/>
    </location>
</feature>
<gene>
    <name evidence="3" type="ORF">TrVE_jg12870</name>
</gene>
<feature type="compositionally biased region" description="Basic and acidic residues" evidence="1">
    <location>
        <begin position="419"/>
        <end position="434"/>
    </location>
</feature>
<name>A0A9W7CH55_9STRA</name>
<dbReference type="AlphaFoldDB" id="A0A9W7CH55"/>
<dbReference type="SUPFAM" id="SSF48452">
    <property type="entry name" value="TPR-like"/>
    <property type="match status" value="1"/>
</dbReference>
<evidence type="ECO:0000259" key="2">
    <source>
        <dbReference type="PROSITE" id="PS50042"/>
    </source>
</evidence>
<accession>A0A9W7CH55</accession>